<organism evidence="3 4">
    <name type="scientific">Nesidiocoris tenuis</name>
    <dbReference type="NCBI Taxonomy" id="355587"/>
    <lineage>
        <taxon>Eukaryota</taxon>
        <taxon>Metazoa</taxon>
        <taxon>Ecdysozoa</taxon>
        <taxon>Arthropoda</taxon>
        <taxon>Hexapoda</taxon>
        <taxon>Insecta</taxon>
        <taxon>Pterygota</taxon>
        <taxon>Neoptera</taxon>
        <taxon>Paraneoptera</taxon>
        <taxon>Hemiptera</taxon>
        <taxon>Heteroptera</taxon>
        <taxon>Panheteroptera</taxon>
        <taxon>Cimicomorpha</taxon>
        <taxon>Miridae</taxon>
        <taxon>Dicyphina</taxon>
        <taxon>Nesidiocoris</taxon>
    </lineage>
</organism>
<feature type="chain" id="PRO_5026205311" description="Meckelin" evidence="2">
    <location>
        <begin position="22"/>
        <end position="951"/>
    </location>
</feature>
<keyword evidence="2" id="KW-0732">Signal</keyword>
<dbReference type="PANTHER" id="PTHR21274:SF0">
    <property type="entry name" value="MECKELIN"/>
    <property type="match status" value="1"/>
</dbReference>
<protein>
    <recommendedName>
        <fullName evidence="5">Meckelin</fullName>
    </recommendedName>
</protein>
<evidence type="ECO:0000256" key="2">
    <source>
        <dbReference type="SAM" id="SignalP"/>
    </source>
</evidence>
<dbReference type="AlphaFoldDB" id="A0A6H5GVG7"/>
<dbReference type="Proteomes" id="UP000479000">
    <property type="component" value="Unassembled WGS sequence"/>
</dbReference>
<proteinExistence type="predicted"/>
<feature type="transmembrane region" description="Helical" evidence="1">
    <location>
        <begin position="682"/>
        <end position="703"/>
    </location>
</feature>
<dbReference type="GO" id="GO:0036038">
    <property type="term" value="C:MKS complex"/>
    <property type="evidence" value="ECO:0007669"/>
    <property type="project" value="InterPro"/>
</dbReference>
<dbReference type="EMBL" id="CADCXU010020467">
    <property type="protein sequence ID" value="CAB0008468.1"/>
    <property type="molecule type" value="Genomic_DNA"/>
</dbReference>
<keyword evidence="1" id="KW-0472">Membrane</keyword>
<gene>
    <name evidence="3" type="ORF">NTEN_LOCUS13714</name>
</gene>
<feature type="signal peptide" evidence="2">
    <location>
        <begin position="1"/>
        <end position="21"/>
    </location>
</feature>
<dbReference type="OrthoDB" id="419138at2759"/>
<keyword evidence="1" id="KW-1133">Transmembrane helix</keyword>
<evidence type="ECO:0008006" key="5">
    <source>
        <dbReference type="Google" id="ProtNLM"/>
    </source>
</evidence>
<dbReference type="Pfam" id="PF09773">
    <property type="entry name" value="Meckelin"/>
    <property type="match status" value="1"/>
</dbReference>
<keyword evidence="1" id="KW-0812">Transmembrane</keyword>
<evidence type="ECO:0000256" key="1">
    <source>
        <dbReference type="SAM" id="Phobius"/>
    </source>
</evidence>
<feature type="transmembrane region" description="Helical" evidence="1">
    <location>
        <begin position="521"/>
        <end position="549"/>
    </location>
</feature>
<accession>A0A6H5GVG7</accession>
<dbReference type="PANTHER" id="PTHR21274">
    <property type="entry name" value="MECKELIN"/>
    <property type="match status" value="1"/>
</dbReference>
<evidence type="ECO:0000313" key="4">
    <source>
        <dbReference type="Proteomes" id="UP000479000"/>
    </source>
</evidence>
<sequence length="951" mass="108931">MVFNLNALVFCVICSVELARSDLHDIYNLTAPILCEKYEFFNVVTLKCEKCDTKKFQVPSEDRLSCACNDLSIVKSYDPKGQPWCTPCPAGSYPTLDKRACIRCKEANTSTESQKCECPDDSITVERSLNGTKLDAHCAKCSPGTKPSYDRRQCIPCSLPGTNCTCTSRQYLAMPNNECAESKLFTSFGINQESIEIEYQADKIDSPLFADYLRYAAYGCKISLTERCEFLANMCVMSMYQDTIPGGPCKILKDLRKLAPKSMSIPWIYYPEGEAPAILNKRKVQTKYTMMDELDTSYVNIVLSKWSLNGTWLGYSEGFKEFQLCPTSKPLLRIRYLADFQQSCNIPIKDLLSNDETYFYDVYVKYDSNNQTTLQSIPLLNMNYKMRKKYSNRLDMAQWQLTKRAFVLENANALHPKKNVQYPVMLRYLKSVVLRFVVRSGSDPGVVQLPLMILSYGEVLGDDVPMDKQVPVSFKVEFIGPDSVKRNTDISFAVLCSLSSVWSLIRAWAYIRRSGHRAIDLVAVLHLCIIACGHLANVFFFVVSMTAVQSFVYYKWQAVPHSFLPSARLHYNVRTYIIVAFPLKIMEMLNMMWHHLAVDIFLIDWEQPRVQKQTIFSVSAWRTYFVANKWLEIQTIRKTSILLQLCSVIFALKVCQLEHWALKEPGTKLSSAYVSEDKVFRFAVSFIVYILIYVGQLLFLGGLYERYIKNFIQEFVDICSLANISVFVLALENYGFYIHGRSAHGFSDTDMATLRRHLRREEEDMVAHRGLVPASDHQTFQIHIPQKLRVIYKSFFNKIAGHRGVSRLLNKKQLKGGSGGGSGDSVMLTYVTINRFLAAFIEHALKDLDYEVKDKLFIEALLDIELFSTQEKGVFFNDNGHSFDNVLYYGNELTLFTFDIILFSFIEILSQNSLLAAILTLLFDEGIARIRKFFSRKNLARKALIDEYFLL</sequence>
<evidence type="ECO:0000313" key="3">
    <source>
        <dbReference type="EMBL" id="CAB0008468.1"/>
    </source>
</evidence>
<dbReference type="InterPro" id="IPR019170">
    <property type="entry name" value="Meckelin"/>
</dbReference>
<name>A0A6H5GVG7_9HEMI</name>
<reference evidence="3 4" key="1">
    <citation type="submission" date="2020-02" db="EMBL/GenBank/DDBJ databases">
        <authorList>
            <person name="Ferguson B K."/>
        </authorList>
    </citation>
    <scope>NUCLEOTIDE SEQUENCE [LARGE SCALE GENOMIC DNA]</scope>
</reference>
<keyword evidence="4" id="KW-1185">Reference proteome</keyword>
<dbReference type="GO" id="GO:0060271">
    <property type="term" value="P:cilium assembly"/>
    <property type="evidence" value="ECO:0007669"/>
    <property type="project" value="InterPro"/>
</dbReference>